<evidence type="ECO:0000313" key="5">
    <source>
        <dbReference type="EMBL" id="MCV3273832.1"/>
    </source>
</evidence>
<dbReference type="SUPFAM" id="SSF53822">
    <property type="entry name" value="Periplasmic binding protein-like I"/>
    <property type="match status" value="1"/>
</dbReference>
<accession>A0ABT3BJT3</accession>
<dbReference type="Pfam" id="PF00356">
    <property type="entry name" value="LacI"/>
    <property type="match status" value="1"/>
</dbReference>
<dbReference type="Gene3D" id="1.10.260.40">
    <property type="entry name" value="lambda repressor-like DNA-binding domains"/>
    <property type="match status" value="1"/>
</dbReference>
<dbReference type="PANTHER" id="PTHR30146:SF138">
    <property type="entry name" value="TRANSCRIPTIONAL REGULATORY PROTEIN"/>
    <property type="match status" value="1"/>
</dbReference>
<gene>
    <name evidence="5" type="ORF">MUB52_20550</name>
</gene>
<dbReference type="CDD" id="cd06278">
    <property type="entry name" value="PBP1_LacI-like"/>
    <property type="match status" value="1"/>
</dbReference>
<dbReference type="PROSITE" id="PS50932">
    <property type="entry name" value="HTH_LACI_2"/>
    <property type="match status" value="1"/>
</dbReference>
<dbReference type="InterPro" id="IPR010982">
    <property type="entry name" value="Lambda_DNA-bd_dom_sf"/>
</dbReference>
<evidence type="ECO:0000259" key="4">
    <source>
        <dbReference type="PROSITE" id="PS50932"/>
    </source>
</evidence>
<dbReference type="SUPFAM" id="SSF47413">
    <property type="entry name" value="lambda repressor-like DNA-binding domains"/>
    <property type="match status" value="1"/>
</dbReference>
<keyword evidence="6" id="KW-1185">Reference proteome</keyword>
<dbReference type="InterPro" id="IPR028082">
    <property type="entry name" value="Peripla_BP_I"/>
</dbReference>
<evidence type="ECO:0000256" key="3">
    <source>
        <dbReference type="ARBA" id="ARBA00023163"/>
    </source>
</evidence>
<dbReference type="GO" id="GO:0003677">
    <property type="term" value="F:DNA binding"/>
    <property type="evidence" value="ECO:0007669"/>
    <property type="project" value="UniProtKB-KW"/>
</dbReference>
<dbReference type="CDD" id="cd01392">
    <property type="entry name" value="HTH_LacI"/>
    <property type="match status" value="1"/>
</dbReference>
<dbReference type="InterPro" id="IPR000843">
    <property type="entry name" value="HTH_LacI"/>
</dbReference>
<dbReference type="EMBL" id="JALIEB010000021">
    <property type="protein sequence ID" value="MCV3273832.1"/>
    <property type="molecule type" value="Genomic_DNA"/>
</dbReference>
<organism evidence="5 6">
    <name type="scientific">Roseobacter sinensis</name>
    <dbReference type="NCBI Taxonomy" id="2931391"/>
    <lineage>
        <taxon>Bacteria</taxon>
        <taxon>Pseudomonadati</taxon>
        <taxon>Pseudomonadota</taxon>
        <taxon>Alphaproteobacteria</taxon>
        <taxon>Rhodobacterales</taxon>
        <taxon>Roseobacteraceae</taxon>
        <taxon>Roseobacter</taxon>
    </lineage>
</organism>
<proteinExistence type="predicted"/>
<reference evidence="5 6" key="1">
    <citation type="submission" date="2022-04" db="EMBL/GenBank/DDBJ databases">
        <title>Roseobacter sp. WL0113 is a bacterium isolated from neritic sediment.</title>
        <authorList>
            <person name="Wang L."/>
            <person name="He W."/>
            <person name="Zhang D.-F."/>
        </authorList>
    </citation>
    <scope>NUCLEOTIDE SEQUENCE [LARGE SCALE GENOMIC DNA]</scope>
    <source>
        <strain evidence="5 6">WL0113</strain>
    </source>
</reference>
<dbReference type="Proteomes" id="UP001208690">
    <property type="component" value="Unassembled WGS sequence"/>
</dbReference>
<dbReference type="SMART" id="SM00354">
    <property type="entry name" value="HTH_LACI"/>
    <property type="match status" value="1"/>
</dbReference>
<comment type="caution">
    <text evidence="5">The sequence shown here is derived from an EMBL/GenBank/DDBJ whole genome shotgun (WGS) entry which is preliminary data.</text>
</comment>
<dbReference type="Pfam" id="PF13377">
    <property type="entry name" value="Peripla_BP_3"/>
    <property type="match status" value="1"/>
</dbReference>
<keyword evidence="1" id="KW-0805">Transcription regulation</keyword>
<keyword evidence="3" id="KW-0804">Transcription</keyword>
<sequence>MTEEKDHLRPTARRPRRVTAADVARAAGVSRTAVSRAFNPDSYLDPLKRERVLNVALDIGYRPNALAASLQGTRTGLVAVVAGDLASPYDSEFLAALVSALNAADKWPLVLGGPHAVTDQAILSVLRYPLDALIIRGGSISPDIVTTCEKLNIPIIFAGRIGSNPRSDSVACDNRAGSAKAVDLLLRGGRRRFGYLGGPADWSSERERLAGVVSRLEGAGHRLLTHGHADYSVEGGRRAARVLLTSHALDALICANDAMALGALSCARHDLGLAVPDDLAVVGFDDISMARWPEYRLTTLRNPIDCTVREVLRLLEMRLSHPQRPGERVIIAPTLIARATH</sequence>
<dbReference type="Gene3D" id="3.40.50.2300">
    <property type="match status" value="2"/>
</dbReference>
<protein>
    <submittedName>
        <fullName evidence="5">LacI family DNA-binding transcriptional regulator</fullName>
    </submittedName>
</protein>
<feature type="domain" description="HTH lacI-type" evidence="4">
    <location>
        <begin position="18"/>
        <end position="72"/>
    </location>
</feature>
<evidence type="ECO:0000256" key="2">
    <source>
        <dbReference type="ARBA" id="ARBA00023125"/>
    </source>
</evidence>
<name>A0ABT3BJT3_9RHOB</name>
<dbReference type="RefSeq" id="WP_263846039.1">
    <property type="nucleotide sequence ID" value="NZ_JALIEB010000021.1"/>
</dbReference>
<keyword evidence="2 5" id="KW-0238">DNA-binding</keyword>
<dbReference type="InterPro" id="IPR046335">
    <property type="entry name" value="LacI/GalR-like_sensor"/>
</dbReference>
<dbReference type="PANTHER" id="PTHR30146">
    <property type="entry name" value="LACI-RELATED TRANSCRIPTIONAL REPRESSOR"/>
    <property type="match status" value="1"/>
</dbReference>
<evidence type="ECO:0000313" key="6">
    <source>
        <dbReference type="Proteomes" id="UP001208690"/>
    </source>
</evidence>
<evidence type="ECO:0000256" key="1">
    <source>
        <dbReference type="ARBA" id="ARBA00023015"/>
    </source>
</evidence>